<protein>
    <submittedName>
        <fullName evidence="1">Uncharacterized protein</fullName>
    </submittedName>
</protein>
<dbReference type="AlphaFoldDB" id="X1MXD4"/>
<proteinExistence type="predicted"/>
<dbReference type="EMBL" id="BARV01026036">
    <property type="protein sequence ID" value="GAI36377.1"/>
    <property type="molecule type" value="Genomic_DNA"/>
</dbReference>
<sequence length="124" mass="14237">VPISRLFGKDKSGLLSIGQSVHLRSRIQQFYKVAKEMAGFFKHSAGDRLFLARLCASASSNNYFSNKIIQVSFITLQSKMEAEELEERLLKCYFKKYGELPPLNNSMPDRNVKLWNEILLSKCE</sequence>
<accession>X1MXD4</accession>
<reference evidence="1" key="1">
    <citation type="journal article" date="2014" name="Front. Microbiol.">
        <title>High frequency of phylogenetically diverse reductive dehalogenase-homologous genes in deep subseafloor sedimentary metagenomes.</title>
        <authorList>
            <person name="Kawai M."/>
            <person name="Futagami T."/>
            <person name="Toyoda A."/>
            <person name="Takaki Y."/>
            <person name="Nishi S."/>
            <person name="Hori S."/>
            <person name="Arai W."/>
            <person name="Tsubouchi T."/>
            <person name="Morono Y."/>
            <person name="Uchiyama I."/>
            <person name="Ito T."/>
            <person name="Fujiyama A."/>
            <person name="Inagaki F."/>
            <person name="Takami H."/>
        </authorList>
    </citation>
    <scope>NUCLEOTIDE SEQUENCE</scope>
    <source>
        <strain evidence="1">Expedition CK06-06</strain>
    </source>
</reference>
<organism evidence="1">
    <name type="scientific">marine sediment metagenome</name>
    <dbReference type="NCBI Taxonomy" id="412755"/>
    <lineage>
        <taxon>unclassified sequences</taxon>
        <taxon>metagenomes</taxon>
        <taxon>ecological metagenomes</taxon>
    </lineage>
</organism>
<name>X1MXD4_9ZZZZ</name>
<feature type="non-terminal residue" evidence="1">
    <location>
        <position position="1"/>
    </location>
</feature>
<evidence type="ECO:0000313" key="1">
    <source>
        <dbReference type="EMBL" id="GAI36377.1"/>
    </source>
</evidence>
<comment type="caution">
    <text evidence="1">The sequence shown here is derived from an EMBL/GenBank/DDBJ whole genome shotgun (WGS) entry which is preliminary data.</text>
</comment>
<gene>
    <name evidence="1" type="ORF">S06H3_42150</name>
</gene>